<dbReference type="Proteomes" id="UP000070501">
    <property type="component" value="Unassembled WGS sequence"/>
</dbReference>
<name>A0A136IX15_9PEZI</name>
<feature type="region of interest" description="Disordered" evidence="1">
    <location>
        <begin position="58"/>
        <end position="128"/>
    </location>
</feature>
<sequence length="384" mass="41760">MKKAIELNYVTQSSGLLISKMTTVEPPTYNYKSLQPGQKHANVPLNAQALGLSGLRRALGPFVRPPGPPESPTPSGRSKPRNQRPNNRGIKESSSLGSTIPLSSLSLPPIPSTESLLSHNDGSMTSYESPISSAYSSSFVSLSHGAQIAGHIYQPELLMDGLPTFPLESPVSPSSKLNPESGSYLSNWVQFSSPVHKVQPGSDQLLFTPALPGPKSRLLPATGDLDYPLDPALSYSPSNGNPYKFSPYKSPGGKAIHEPLFQRENLARVEDFLKKDAPKGVSQTRDVVASHAMYAQILAERGHRGPFLINGKALIDIDMSRDASENCRLLATFDGAHDAWVDQDRKVVDDFDDSAIIDMFAVIDKENERRAYERSERGLAQAKP</sequence>
<protein>
    <submittedName>
        <fullName evidence="2">Uncharacterized protein</fullName>
    </submittedName>
</protein>
<dbReference type="AlphaFoldDB" id="A0A136IX15"/>
<keyword evidence="3" id="KW-1185">Reference proteome</keyword>
<accession>A0A136IX15</accession>
<evidence type="ECO:0000256" key="1">
    <source>
        <dbReference type="SAM" id="MobiDB-lite"/>
    </source>
</evidence>
<dbReference type="InParanoid" id="A0A136IX15"/>
<reference evidence="3" key="1">
    <citation type="submission" date="2016-02" db="EMBL/GenBank/DDBJ databases">
        <title>Draft genome sequence of Microdochium bolleyi, a fungal endophyte of beachgrass.</title>
        <authorList>
            <consortium name="DOE Joint Genome Institute"/>
            <person name="David A.S."/>
            <person name="May G."/>
            <person name="Haridas S."/>
            <person name="Lim J."/>
            <person name="Wang M."/>
            <person name="Labutti K."/>
            <person name="Lipzen A."/>
            <person name="Barry K."/>
            <person name="Grigoriev I.V."/>
        </authorList>
    </citation>
    <scope>NUCLEOTIDE SEQUENCE [LARGE SCALE GENOMIC DNA]</scope>
    <source>
        <strain evidence="3">J235TASD1</strain>
    </source>
</reference>
<organism evidence="2 3">
    <name type="scientific">Microdochium bolleyi</name>
    <dbReference type="NCBI Taxonomy" id="196109"/>
    <lineage>
        <taxon>Eukaryota</taxon>
        <taxon>Fungi</taxon>
        <taxon>Dikarya</taxon>
        <taxon>Ascomycota</taxon>
        <taxon>Pezizomycotina</taxon>
        <taxon>Sordariomycetes</taxon>
        <taxon>Xylariomycetidae</taxon>
        <taxon>Xylariales</taxon>
        <taxon>Microdochiaceae</taxon>
        <taxon>Microdochium</taxon>
    </lineage>
</organism>
<feature type="compositionally biased region" description="Low complexity" evidence="1">
    <location>
        <begin position="92"/>
        <end position="118"/>
    </location>
</feature>
<evidence type="ECO:0000313" key="2">
    <source>
        <dbReference type="EMBL" id="KXJ89580.1"/>
    </source>
</evidence>
<feature type="compositionally biased region" description="Pro residues" evidence="1">
    <location>
        <begin position="63"/>
        <end position="72"/>
    </location>
</feature>
<dbReference type="EMBL" id="KQ964255">
    <property type="protein sequence ID" value="KXJ89580.1"/>
    <property type="molecule type" value="Genomic_DNA"/>
</dbReference>
<evidence type="ECO:0000313" key="3">
    <source>
        <dbReference type="Proteomes" id="UP000070501"/>
    </source>
</evidence>
<gene>
    <name evidence="2" type="ORF">Micbo1qcDRAFT_235344</name>
</gene>
<proteinExistence type="predicted"/>